<protein>
    <recommendedName>
        <fullName evidence="5">LTXXQ motif family protein</fullName>
    </recommendedName>
</protein>
<evidence type="ECO:0000256" key="2">
    <source>
        <dbReference type="SAM" id="SignalP"/>
    </source>
</evidence>
<feature type="chain" id="PRO_5010744397" description="LTXXQ motif family protein" evidence="2">
    <location>
        <begin position="20"/>
        <end position="159"/>
    </location>
</feature>
<reference evidence="3 4" key="1">
    <citation type="submission" date="2017-02" db="EMBL/GenBank/DDBJ databases">
        <title>Chromobacterium haemolyticum H5244.</title>
        <authorList>
            <person name="Gulvik C.A."/>
        </authorList>
    </citation>
    <scope>NUCLEOTIDE SEQUENCE [LARGE SCALE GENOMIC DNA]</scope>
    <source>
        <strain evidence="3 4">H5244</strain>
    </source>
</reference>
<accession>A0A1W0CK59</accession>
<dbReference type="Pfam" id="PF07813">
    <property type="entry name" value="LTXXQ"/>
    <property type="match status" value="1"/>
</dbReference>
<dbReference type="InterPro" id="IPR012899">
    <property type="entry name" value="LTXXQ"/>
</dbReference>
<feature type="signal peptide" evidence="2">
    <location>
        <begin position="1"/>
        <end position="19"/>
    </location>
</feature>
<name>A0A1W0CK59_9NEIS</name>
<proteinExistence type="predicted"/>
<evidence type="ECO:0000313" key="4">
    <source>
        <dbReference type="Proteomes" id="UP000192721"/>
    </source>
</evidence>
<organism evidence="3 4">
    <name type="scientific">Chromobacterium haemolyticum</name>
    <dbReference type="NCBI Taxonomy" id="394935"/>
    <lineage>
        <taxon>Bacteria</taxon>
        <taxon>Pseudomonadati</taxon>
        <taxon>Pseudomonadota</taxon>
        <taxon>Betaproteobacteria</taxon>
        <taxon>Neisseriales</taxon>
        <taxon>Chromobacteriaceae</taxon>
        <taxon>Chromobacterium</taxon>
    </lineage>
</organism>
<sequence>MKPQIPFIFASLAAGAALAAPPEPACPPMGNFAGRPWKIDPAKRDAFIAQHQKALHDKLKIQPAQEAAWLAFASATRPGPMPPCENASTAPERMEQRVLMAQRHLLNLQKRLEALKSFYGQLTPEQQKIMDQDSPPLMGGRGQGPMRKLQAGQGNEPHN</sequence>
<feature type="region of interest" description="Disordered" evidence="1">
    <location>
        <begin position="124"/>
        <end position="159"/>
    </location>
</feature>
<dbReference type="AlphaFoldDB" id="A0A1W0CK59"/>
<dbReference type="Proteomes" id="UP000192721">
    <property type="component" value="Unassembled WGS sequence"/>
</dbReference>
<keyword evidence="2" id="KW-0732">Signal</keyword>
<comment type="caution">
    <text evidence="3">The sequence shown here is derived from an EMBL/GenBank/DDBJ whole genome shotgun (WGS) entry which is preliminary data.</text>
</comment>
<dbReference type="GO" id="GO:0042597">
    <property type="term" value="C:periplasmic space"/>
    <property type="evidence" value="ECO:0007669"/>
    <property type="project" value="InterPro"/>
</dbReference>
<dbReference type="RefSeq" id="WP_052370753.1">
    <property type="nucleotide sequence ID" value="NZ_CP109905.1"/>
</dbReference>
<evidence type="ECO:0008006" key="5">
    <source>
        <dbReference type="Google" id="ProtNLM"/>
    </source>
</evidence>
<gene>
    <name evidence="3" type="ORF">B0T45_18045</name>
</gene>
<evidence type="ECO:0000313" key="3">
    <source>
        <dbReference type="EMBL" id="OQS35063.1"/>
    </source>
</evidence>
<dbReference type="EMBL" id="MUKV01000029">
    <property type="protein sequence ID" value="OQS35063.1"/>
    <property type="molecule type" value="Genomic_DNA"/>
</dbReference>
<evidence type="ECO:0000256" key="1">
    <source>
        <dbReference type="SAM" id="MobiDB-lite"/>
    </source>
</evidence>